<proteinExistence type="predicted"/>
<name>A0AAD5MQ61_PARTN</name>
<keyword evidence="1" id="KW-1133">Transmembrane helix</keyword>
<evidence type="ECO:0000313" key="2">
    <source>
        <dbReference type="EMBL" id="KAJ1359808.1"/>
    </source>
</evidence>
<keyword evidence="3" id="KW-1185">Reference proteome</keyword>
<accession>A0AAD5MQ61</accession>
<organism evidence="2 3">
    <name type="scientific">Parelaphostrongylus tenuis</name>
    <name type="common">Meningeal worm</name>
    <dbReference type="NCBI Taxonomy" id="148309"/>
    <lineage>
        <taxon>Eukaryota</taxon>
        <taxon>Metazoa</taxon>
        <taxon>Ecdysozoa</taxon>
        <taxon>Nematoda</taxon>
        <taxon>Chromadorea</taxon>
        <taxon>Rhabditida</taxon>
        <taxon>Rhabditina</taxon>
        <taxon>Rhabditomorpha</taxon>
        <taxon>Strongyloidea</taxon>
        <taxon>Metastrongylidae</taxon>
        <taxon>Parelaphostrongylus</taxon>
    </lineage>
</organism>
<reference evidence="2" key="1">
    <citation type="submission" date="2021-06" db="EMBL/GenBank/DDBJ databases">
        <title>Parelaphostrongylus tenuis whole genome reference sequence.</title>
        <authorList>
            <person name="Garwood T.J."/>
            <person name="Larsen P.A."/>
            <person name="Fountain-Jones N.M."/>
            <person name="Garbe J.R."/>
            <person name="Macchietto M.G."/>
            <person name="Kania S.A."/>
            <person name="Gerhold R.W."/>
            <person name="Richards J.E."/>
            <person name="Wolf T.M."/>
        </authorList>
    </citation>
    <scope>NUCLEOTIDE SEQUENCE</scope>
    <source>
        <strain evidence="2">MNPRO001-30</strain>
        <tissue evidence="2">Meninges</tissue>
    </source>
</reference>
<protein>
    <submittedName>
        <fullName evidence="2">Uncharacterized protein</fullName>
    </submittedName>
</protein>
<evidence type="ECO:0000256" key="1">
    <source>
        <dbReference type="SAM" id="Phobius"/>
    </source>
</evidence>
<dbReference type="AlphaFoldDB" id="A0AAD5MQ61"/>
<comment type="caution">
    <text evidence="2">The sequence shown here is derived from an EMBL/GenBank/DDBJ whole genome shotgun (WGS) entry which is preliminary data.</text>
</comment>
<dbReference type="EMBL" id="JAHQIW010003706">
    <property type="protein sequence ID" value="KAJ1359808.1"/>
    <property type="molecule type" value="Genomic_DNA"/>
</dbReference>
<dbReference type="Proteomes" id="UP001196413">
    <property type="component" value="Unassembled WGS sequence"/>
</dbReference>
<evidence type="ECO:0000313" key="3">
    <source>
        <dbReference type="Proteomes" id="UP001196413"/>
    </source>
</evidence>
<gene>
    <name evidence="2" type="ORF">KIN20_018609</name>
</gene>
<keyword evidence="1" id="KW-0472">Membrane</keyword>
<sequence length="70" mass="8185">MLTSRLSRFRPHFLTASLCGGITLLIYGAYKTARTIKVWIDREPHSLHEEMEDFLAYKERQASLKAMQQQ</sequence>
<feature type="transmembrane region" description="Helical" evidence="1">
    <location>
        <begin position="12"/>
        <end position="30"/>
    </location>
</feature>
<keyword evidence="1" id="KW-0812">Transmembrane</keyword>